<dbReference type="Gene3D" id="3.40.640.10">
    <property type="entry name" value="Type I PLP-dependent aspartate aminotransferase-like (Major domain)"/>
    <property type="match status" value="1"/>
</dbReference>
<dbReference type="Pfam" id="PF00392">
    <property type="entry name" value="GntR"/>
    <property type="match status" value="1"/>
</dbReference>
<evidence type="ECO:0000256" key="4">
    <source>
        <dbReference type="ARBA" id="ARBA00023125"/>
    </source>
</evidence>
<dbReference type="Proteomes" id="UP000294902">
    <property type="component" value="Unassembled WGS sequence"/>
</dbReference>
<feature type="domain" description="HTH gntR-type" evidence="6">
    <location>
        <begin position="13"/>
        <end position="81"/>
    </location>
</feature>
<reference evidence="7 8" key="1">
    <citation type="submission" date="2019-03" db="EMBL/GenBank/DDBJ databases">
        <title>Genomic Encyclopedia of Type Strains, Phase IV (KMG-IV): sequencing the most valuable type-strain genomes for metagenomic binning, comparative biology and taxonomic classification.</title>
        <authorList>
            <person name="Goeker M."/>
        </authorList>
    </citation>
    <scope>NUCLEOTIDE SEQUENCE [LARGE SCALE GENOMIC DNA]</scope>
    <source>
        <strain evidence="7 8">DSM 24629</strain>
    </source>
</reference>
<dbReference type="InterPro" id="IPR004839">
    <property type="entry name" value="Aminotransferase_I/II_large"/>
</dbReference>
<dbReference type="GO" id="GO:0003700">
    <property type="term" value="F:DNA-binding transcription factor activity"/>
    <property type="evidence" value="ECO:0007669"/>
    <property type="project" value="InterPro"/>
</dbReference>
<dbReference type="PANTHER" id="PTHR46577:SF1">
    <property type="entry name" value="HTH-TYPE TRANSCRIPTIONAL REGULATORY PROTEIN GABR"/>
    <property type="match status" value="1"/>
</dbReference>
<comment type="similarity">
    <text evidence="1">In the C-terminal section; belongs to the class-I pyridoxal-phosphate-dependent aminotransferase family.</text>
</comment>
<evidence type="ECO:0000256" key="1">
    <source>
        <dbReference type="ARBA" id="ARBA00005384"/>
    </source>
</evidence>
<keyword evidence="4" id="KW-0238">DNA-binding</keyword>
<protein>
    <submittedName>
        <fullName evidence="7">GntR family transcriptional regulator</fullName>
    </submittedName>
</protein>
<sequence>MNIVININENNSVPLYVQLYEGIRKEISEGRIEANTKMPSIRQMAKNLNMSKTTIENTYHQLIVEGYIYSKEKKGYYVSEINHTWLHPSTDKIVSANTNTTEKKIKYNLTNTYIEDSIFNETLWKKTIDKVISEKSKELLTQNNPQGEMAIREEIVKYIYQARGVFANTDQVIIGAGVQPLLFLLSNILSKFSNTKIGFEDPGFNRAKDVFINSPLELIPIDIKKDGIDMDCLSLAKVHACYISPSHQFPTGTVMPINKRSELIHWAESENAYIIEDDYNSEIRYQGRPIPSLQGLNRGERVVYLGSFSTVFLPSIRISYMILPYSLLKEYNNIKGTYAQTASKLEQLAIANYMKEGHFEKHIRRLKVHYSKKNEQVKKLIQEIFKDQAIIKGGDSGFNLYIEIKTQKLEKQIKEECIDKGIILNVLSDYTLKKNISKHPVIILSYKGIILSDLKKALEEIDFICFEKN</sequence>
<evidence type="ECO:0000313" key="8">
    <source>
        <dbReference type="Proteomes" id="UP000294902"/>
    </source>
</evidence>
<dbReference type="Gene3D" id="1.10.10.10">
    <property type="entry name" value="Winged helix-like DNA-binding domain superfamily/Winged helix DNA-binding domain"/>
    <property type="match status" value="1"/>
</dbReference>
<dbReference type="OrthoDB" id="9808770at2"/>
<dbReference type="InterPro" id="IPR000524">
    <property type="entry name" value="Tscrpt_reg_HTH_GntR"/>
</dbReference>
<dbReference type="SMART" id="SM00345">
    <property type="entry name" value="HTH_GNTR"/>
    <property type="match status" value="1"/>
</dbReference>
<dbReference type="Pfam" id="PF00155">
    <property type="entry name" value="Aminotran_1_2"/>
    <property type="match status" value="1"/>
</dbReference>
<accession>A0A4R3MMN4</accession>
<organism evidence="7 8">
    <name type="scientific">Natranaerovirga pectinivora</name>
    <dbReference type="NCBI Taxonomy" id="682400"/>
    <lineage>
        <taxon>Bacteria</taxon>
        <taxon>Bacillati</taxon>
        <taxon>Bacillota</taxon>
        <taxon>Clostridia</taxon>
        <taxon>Lachnospirales</taxon>
        <taxon>Natranaerovirgaceae</taxon>
        <taxon>Natranaerovirga</taxon>
    </lineage>
</organism>
<evidence type="ECO:0000256" key="2">
    <source>
        <dbReference type="ARBA" id="ARBA00022898"/>
    </source>
</evidence>
<dbReference type="InterPro" id="IPR015424">
    <property type="entry name" value="PyrdxlP-dep_Trfase"/>
</dbReference>
<keyword evidence="8" id="KW-1185">Reference proteome</keyword>
<dbReference type="CDD" id="cd00609">
    <property type="entry name" value="AAT_like"/>
    <property type="match status" value="1"/>
</dbReference>
<dbReference type="InterPro" id="IPR015421">
    <property type="entry name" value="PyrdxlP-dep_Trfase_major"/>
</dbReference>
<dbReference type="InterPro" id="IPR036388">
    <property type="entry name" value="WH-like_DNA-bd_sf"/>
</dbReference>
<dbReference type="RefSeq" id="WP_132252571.1">
    <property type="nucleotide sequence ID" value="NZ_SMAL01000006.1"/>
</dbReference>
<comment type="caution">
    <text evidence="7">The sequence shown here is derived from an EMBL/GenBank/DDBJ whole genome shotgun (WGS) entry which is preliminary data.</text>
</comment>
<evidence type="ECO:0000256" key="5">
    <source>
        <dbReference type="ARBA" id="ARBA00023163"/>
    </source>
</evidence>
<keyword evidence="5" id="KW-0804">Transcription</keyword>
<evidence type="ECO:0000313" key="7">
    <source>
        <dbReference type="EMBL" id="TCT14297.1"/>
    </source>
</evidence>
<proteinExistence type="inferred from homology"/>
<dbReference type="PANTHER" id="PTHR46577">
    <property type="entry name" value="HTH-TYPE TRANSCRIPTIONAL REGULATORY PROTEIN GABR"/>
    <property type="match status" value="1"/>
</dbReference>
<dbReference type="InterPro" id="IPR036390">
    <property type="entry name" value="WH_DNA-bd_sf"/>
</dbReference>
<dbReference type="GO" id="GO:0030170">
    <property type="term" value="F:pyridoxal phosphate binding"/>
    <property type="evidence" value="ECO:0007669"/>
    <property type="project" value="InterPro"/>
</dbReference>
<gene>
    <name evidence="7" type="ORF">EDC18_10694</name>
</gene>
<dbReference type="AlphaFoldDB" id="A0A4R3MMN4"/>
<dbReference type="InterPro" id="IPR051446">
    <property type="entry name" value="HTH_trans_reg/aminotransferase"/>
</dbReference>
<evidence type="ECO:0000256" key="3">
    <source>
        <dbReference type="ARBA" id="ARBA00023015"/>
    </source>
</evidence>
<dbReference type="EMBL" id="SMAL01000006">
    <property type="protein sequence ID" value="TCT14297.1"/>
    <property type="molecule type" value="Genomic_DNA"/>
</dbReference>
<keyword evidence="3" id="KW-0805">Transcription regulation</keyword>
<name>A0A4R3MMN4_9FIRM</name>
<dbReference type="PROSITE" id="PS50949">
    <property type="entry name" value="HTH_GNTR"/>
    <property type="match status" value="1"/>
</dbReference>
<evidence type="ECO:0000259" key="6">
    <source>
        <dbReference type="PROSITE" id="PS50949"/>
    </source>
</evidence>
<keyword evidence="2" id="KW-0663">Pyridoxal phosphate</keyword>
<dbReference type="GO" id="GO:0003677">
    <property type="term" value="F:DNA binding"/>
    <property type="evidence" value="ECO:0007669"/>
    <property type="project" value="UniProtKB-KW"/>
</dbReference>
<dbReference type="SUPFAM" id="SSF53383">
    <property type="entry name" value="PLP-dependent transferases"/>
    <property type="match status" value="1"/>
</dbReference>
<dbReference type="SUPFAM" id="SSF46785">
    <property type="entry name" value="Winged helix' DNA-binding domain"/>
    <property type="match status" value="1"/>
</dbReference>
<dbReference type="CDD" id="cd07377">
    <property type="entry name" value="WHTH_GntR"/>
    <property type="match status" value="1"/>
</dbReference>